<evidence type="ECO:0000256" key="3">
    <source>
        <dbReference type="ARBA" id="ARBA00023002"/>
    </source>
</evidence>
<keyword evidence="2" id="KW-0521">NADP</keyword>
<evidence type="ECO:0000313" key="4">
    <source>
        <dbReference type="EMBL" id="GAT20770.1"/>
    </source>
</evidence>
<reference evidence="4 5" key="1">
    <citation type="journal article" date="2016" name="DNA Res.">
        <title>Genome sequence of Aspergillus luchuensis NBRC 4314.</title>
        <authorList>
            <person name="Yamada O."/>
            <person name="Machida M."/>
            <person name="Hosoyama A."/>
            <person name="Goto M."/>
            <person name="Takahashi T."/>
            <person name="Futagami T."/>
            <person name="Yamagata Y."/>
            <person name="Takeuchi M."/>
            <person name="Kobayashi T."/>
            <person name="Koike H."/>
            <person name="Abe K."/>
            <person name="Asai K."/>
            <person name="Arita M."/>
            <person name="Fujita N."/>
            <person name="Fukuda K."/>
            <person name="Higa K."/>
            <person name="Horikawa H."/>
            <person name="Ishikawa T."/>
            <person name="Jinno K."/>
            <person name="Kato Y."/>
            <person name="Kirimura K."/>
            <person name="Mizutani O."/>
            <person name="Nakasone K."/>
            <person name="Sano M."/>
            <person name="Shiraishi Y."/>
            <person name="Tsukahara M."/>
            <person name="Gomi K."/>
        </authorList>
    </citation>
    <scope>NUCLEOTIDE SEQUENCE [LARGE SCALE GENOMIC DNA]</scope>
    <source>
        <strain evidence="4 5">RIB 2604</strain>
    </source>
</reference>
<evidence type="ECO:0000313" key="5">
    <source>
        <dbReference type="Proteomes" id="UP000075230"/>
    </source>
</evidence>
<dbReference type="SUPFAM" id="SSF51735">
    <property type="entry name" value="NAD(P)-binding Rossmann-fold domains"/>
    <property type="match status" value="1"/>
</dbReference>
<gene>
    <name evidence="4" type="ORF">RIB2604_00802430</name>
</gene>
<protein>
    <submittedName>
        <fullName evidence="4">Short-chain dehydrogenase</fullName>
    </submittedName>
</protein>
<accession>A0A146F3Q9</accession>
<dbReference type="Proteomes" id="UP000075230">
    <property type="component" value="Unassembled WGS sequence"/>
</dbReference>
<dbReference type="AlphaFoldDB" id="A0A146F3Q9"/>
<dbReference type="InterPro" id="IPR002347">
    <property type="entry name" value="SDR_fam"/>
</dbReference>
<dbReference type="Gene3D" id="3.40.50.720">
    <property type="entry name" value="NAD(P)-binding Rossmann-like Domain"/>
    <property type="match status" value="1"/>
</dbReference>
<dbReference type="InterPro" id="IPR036291">
    <property type="entry name" value="NAD(P)-bd_dom_sf"/>
</dbReference>
<organism evidence="4 5">
    <name type="scientific">Aspergillus kawachii</name>
    <name type="common">White koji mold</name>
    <name type="synonym">Aspergillus awamori var. kawachi</name>
    <dbReference type="NCBI Taxonomy" id="1069201"/>
    <lineage>
        <taxon>Eukaryota</taxon>
        <taxon>Fungi</taxon>
        <taxon>Dikarya</taxon>
        <taxon>Ascomycota</taxon>
        <taxon>Pezizomycotina</taxon>
        <taxon>Eurotiomycetes</taxon>
        <taxon>Eurotiomycetidae</taxon>
        <taxon>Eurotiales</taxon>
        <taxon>Aspergillaceae</taxon>
        <taxon>Aspergillus</taxon>
        <taxon>Aspergillus subgen. Circumdati</taxon>
    </lineage>
</organism>
<dbReference type="EMBL" id="BCWF01000008">
    <property type="protein sequence ID" value="GAT20770.1"/>
    <property type="molecule type" value="Genomic_DNA"/>
</dbReference>
<dbReference type="Pfam" id="PF13561">
    <property type="entry name" value="adh_short_C2"/>
    <property type="match status" value="1"/>
</dbReference>
<dbReference type="InterPro" id="IPR052178">
    <property type="entry name" value="Sec_Metab_Biosynth_SDR"/>
</dbReference>
<name>A0A146F3Q9_ASPKA</name>
<dbReference type="PANTHER" id="PTHR43618:SF4">
    <property type="entry name" value="SHORT CHAIN DEHYDROGENASE_REDUCTASE FAMILY (AFU_ORTHOLOGUE AFUA_7G04540)"/>
    <property type="match status" value="1"/>
</dbReference>
<comment type="caution">
    <text evidence="4">The sequence shown here is derived from an EMBL/GenBank/DDBJ whole genome shotgun (WGS) entry which is preliminary data.</text>
</comment>
<evidence type="ECO:0000256" key="2">
    <source>
        <dbReference type="ARBA" id="ARBA00022857"/>
    </source>
</evidence>
<dbReference type="VEuPathDB" id="FungiDB:ASPFODRAFT_63403"/>
<evidence type="ECO:0000256" key="1">
    <source>
        <dbReference type="ARBA" id="ARBA00006484"/>
    </source>
</evidence>
<reference evidence="5" key="2">
    <citation type="submission" date="2016-02" db="EMBL/GenBank/DDBJ databases">
        <title>Genome sequencing of Aspergillus luchuensis NBRC 4314.</title>
        <authorList>
            <person name="Yamada O."/>
        </authorList>
    </citation>
    <scope>NUCLEOTIDE SEQUENCE [LARGE SCALE GENOMIC DNA]</scope>
    <source>
        <strain evidence="5">RIB 2604</strain>
    </source>
</reference>
<sequence>MSLQLSNLFGVKDKNQKFRSLSSNFESIAAIAEGFSTNGAKVYITGRRVEVLEKAAEELRGRATLGGQVIPIKGDVSTKDGCAQLVEQIKQKENHVDVLISNAGLPGKTDYPPWNPNDPDAVEKGLWESVDDGVYFTTVGFLPLLRKSSDPSVIVIASLAGVANQRTVGTVTYGASKAAVLIPNTLPNNDISMKVRVNCICPGIFPSEMTFADTTGNAENLNPVSEGAAKRAPAGRPGYPEEIVGPCLMLSSKAGGYMTGGYLLVDGGRAMSASINDGIHMPEDTYVW</sequence>
<proteinExistence type="inferred from homology"/>
<dbReference type="PANTHER" id="PTHR43618">
    <property type="entry name" value="7-ALPHA-HYDROXYSTEROID DEHYDROGENASE"/>
    <property type="match status" value="1"/>
</dbReference>
<keyword evidence="3" id="KW-0560">Oxidoreductase</keyword>
<dbReference type="GO" id="GO:0016491">
    <property type="term" value="F:oxidoreductase activity"/>
    <property type="evidence" value="ECO:0007669"/>
    <property type="project" value="UniProtKB-KW"/>
</dbReference>
<comment type="similarity">
    <text evidence="1">Belongs to the short-chain dehydrogenases/reductases (SDR) family.</text>
</comment>
<dbReference type="PRINTS" id="PR00081">
    <property type="entry name" value="GDHRDH"/>
</dbReference>